<dbReference type="InterPro" id="IPR029020">
    <property type="entry name" value="Ammonium/urea_transptr"/>
</dbReference>
<keyword evidence="10" id="KW-1185">Reference proteome</keyword>
<dbReference type="InterPro" id="IPR002229">
    <property type="entry name" value="RhesusRHD"/>
</dbReference>
<feature type="transmembrane region" description="Helical" evidence="7">
    <location>
        <begin position="155"/>
        <end position="177"/>
    </location>
</feature>
<dbReference type="Gene3D" id="1.10.3430.10">
    <property type="entry name" value="Ammonium transporter AmtB like domains"/>
    <property type="match status" value="1"/>
</dbReference>
<sequence>MFKGPITEESLLSSMILKCIHVILIGRETSFISDLTSSRKVVQHLAEIALAEVTRLRISDDNSRSSSKRSLCGEPPEAKKTEDPTFSRNIKHHEQHYRTLFIHCVNMATTELKPNFKDPKFFPGPEHATDHGANPATGIIPRAEQKDMSIREAKIFEILIFVFETFFIVIFGIWFTYAQVPEGQIEVHREYGYFRDISIMVFFGFGFLMTFVRRYAYSAIGYTFLIGAFVTQWSVILQAFVETIATNNSFTNQVDLDITYLTNGLFASAAVLISLGALLGKITPLQVLILAIIEPIFYWLNIYIIIEKLEVIDIGGGMTIHLFGATLGLVVTIFVSNDATVDHKDNTAAYNNDIFSLAGSLFLFIMWPSFNAALAPRGLGELRAQMNTFLSITSSVISAIAVSRLANRTRWKFDAMHVQNSTLAGGVAMGVAAHLYITPGGAMACGFVVGIISVLGYVYLTPWLANHRIQDVAGIVNLHGIPGFISAFISIFIAIGAHNNQGKYLGEYEAYYPRGGAQAAYQVAGTFITIGVALVGGLLIGLGMKLAILINKISTENYFNDNPFWHVPTDYKILDSYEEFTHYREPGQIELPRPKPIPNPL</sequence>
<dbReference type="PRINTS" id="PR00342">
    <property type="entry name" value="RHESUSRHD"/>
</dbReference>
<feature type="domain" description="Ammonium transporter AmtB-like" evidence="8">
    <location>
        <begin position="161"/>
        <end position="548"/>
    </location>
</feature>
<feature type="transmembrane region" description="Helical" evidence="7">
    <location>
        <begin position="219"/>
        <end position="240"/>
    </location>
</feature>
<dbReference type="Pfam" id="PF00909">
    <property type="entry name" value="Ammonium_transp"/>
    <property type="match status" value="1"/>
</dbReference>
<keyword evidence="3 7" id="KW-0812">Transmembrane</keyword>
<dbReference type="GO" id="GO:0005886">
    <property type="term" value="C:plasma membrane"/>
    <property type="evidence" value="ECO:0007669"/>
    <property type="project" value="InterPro"/>
</dbReference>
<evidence type="ECO:0000256" key="2">
    <source>
        <dbReference type="ARBA" id="ARBA00011036"/>
    </source>
</evidence>
<reference evidence="9 10" key="1">
    <citation type="journal article" date="2018" name="Genome Biol. Evol.">
        <title>Multiple Roots of Fruiting Body Formation in Amoebozoa.</title>
        <authorList>
            <person name="Hillmann F."/>
            <person name="Forbes G."/>
            <person name="Novohradska S."/>
            <person name="Ferling I."/>
            <person name="Riege K."/>
            <person name="Groth M."/>
            <person name="Westermann M."/>
            <person name="Marz M."/>
            <person name="Spaller T."/>
            <person name="Winckler T."/>
            <person name="Schaap P."/>
            <person name="Glockner G."/>
        </authorList>
    </citation>
    <scope>NUCLEOTIDE SEQUENCE [LARGE SCALE GENOMIC DNA]</scope>
    <source>
        <strain evidence="9 10">Jena</strain>
    </source>
</reference>
<evidence type="ECO:0000259" key="8">
    <source>
        <dbReference type="Pfam" id="PF00909"/>
    </source>
</evidence>
<feature type="transmembrane region" description="Helical" evidence="7">
    <location>
        <begin position="287"/>
        <end position="306"/>
    </location>
</feature>
<dbReference type="OrthoDB" id="534912at2759"/>
<evidence type="ECO:0000256" key="6">
    <source>
        <dbReference type="SAM" id="MobiDB-lite"/>
    </source>
</evidence>
<keyword evidence="5 7" id="KW-0472">Membrane</keyword>
<feature type="transmembrane region" description="Helical" evidence="7">
    <location>
        <begin position="418"/>
        <end position="435"/>
    </location>
</feature>
<protein>
    <recommendedName>
        <fullName evidence="8">Ammonium transporter AmtB-like domain-containing protein</fullName>
    </recommendedName>
</protein>
<evidence type="ECO:0000256" key="5">
    <source>
        <dbReference type="ARBA" id="ARBA00023136"/>
    </source>
</evidence>
<evidence type="ECO:0000256" key="4">
    <source>
        <dbReference type="ARBA" id="ARBA00022989"/>
    </source>
</evidence>
<feature type="transmembrane region" description="Helical" evidence="7">
    <location>
        <begin position="318"/>
        <end position="336"/>
    </location>
</feature>
<dbReference type="EMBL" id="MDYQ01000093">
    <property type="protein sequence ID" value="PRP82921.1"/>
    <property type="molecule type" value="Genomic_DNA"/>
</dbReference>
<feature type="transmembrane region" description="Helical" evidence="7">
    <location>
        <begin position="519"/>
        <end position="542"/>
    </location>
</feature>
<comment type="subcellular location">
    <subcellularLocation>
        <location evidence="1">Membrane</location>
        <topology evidence="1">Multi-pass membrane protein</topology>
    </subcellularLocation>
</comment>
<feature type="transmembrane region" description="Helical" evidence="7">
    <location>
        <begin position="260"/>
        <end position="280"/>
    </location>
</feature>
<name>A0A2P6NG60_9EUKA</name>
<organism evidence="9 10">
    <name type="scientific">Planoprotostelium fungivorum</name>
    <dbReference type="NCBI Taxonomy" id="1890364"/>
    <lineage>
        <taxon>Eukaryota</taxon>
        <taxon>Amoebozoa</taxon>
        <taxon>Evosea</taxon>
        <taxon>Variosea</taxon>
        <taxon>Cavosteliida</taxon>
        <taxon>Cavosteliaceae</taxon>
        <taxon>Planoprotostelium</taxon>
    </lineage>
</organism>
<feature type="region of interest" description="Disordered" evidence="6">
    <location>
        <begin position="59"/>
        <end position="84"/>
    </location>
</feature>
<evidence type="ECO:0000313" key="9">
    <source>
        <dbReference type="EMBL" id="PRP82921.1"/>
    </source>
</evidence>
<feature type="transmembrane region" description="Helical" evidence="7">
    <location>
        <begin position="348"/>
        <end position="368"/>
    </location>
</feature>
<feature type="transmembrane region" description="Helical" evidence="7">
    <location>
        <begin position="192"/>
        <end position="212"/>
    </location>
</feature>
<comment type="similarity">
    <text evidence="2">Belongs to the ammonium transporter (TC 2.A.49) family. Rh subfamily.</text>
</comment>
<feature type="transmembrane region" description="Helical" evidence="7">
    <location>
        <begin position="441"/>
        <end position="460"/>
    </location>
</feature>
<dbReference type="SUPFAM" id="SSF111352">
    <property type="entry name" value="Ammonium transporter"/>
    <property type="match status" value="1"/>
</dbReference>
<proteinExistence type="inferred from homology"/>
<feature type="transmembrane region" description="Helical" evidence="7">
    <location>
        <begin position="472"/>
        <end position="499"/>
    </location>
</feature>
<dbReference type="AlphaFoldDB" id="A0A2P6NG60"/>
<dbReference type="InParanoid" id="A0A2P6NG60"/>
<comment type="caution">
    <text evidence="9">The sequence shown here is derived from an EMBL/GenBank/DDBJ whole genome shotgun (WGS) entry which is preliminary data.</text>
</comment>
<evidence type="ECO:0000256" key="3">
    <source>
        <dbReference type="ARBA" id="ARBA00022692"/>
    </source>
</evidence>
<feature type="transmembrane region" description="Helical" evidence="7">
    <location>
        <begin position="388"/>
        <end position="406"/>
    </location>
</feature>
<dbReference type="GO" id="GO:0008519">
    <property type="term" value="F:ammonium channel activity"/>
    <property type="evidence" value="ECO:0007669"/>
    <property type="project" value="InterPro"/>
</dbReference>
<evidence type="ECO:0000313" key="10">
    <source>
        <dbReference type="Proteomes" id="UP000241769"/>
    </source>
</evidence>
<gene>
    <name evidence="9" type="ORF">PROFUN_06698</name>
</gene>
<dbReference type="Proteomes" id="UP000241769">
    <property type="component" value="Unassembled WGS sequence"/>
</dbReference>
<keyword evidence="4 7" id="KW-1133">Transmembrane helix</keyword>
<evidence type="ECO:0000256" key="1">
    <source>
        <dbReference type="ARBA" id="ARBA00004141"/>
    </source>
</evidence>
<dbReference type="InterPro" id="IPR024041">
    <property type="entry name" value="NH4_transpt_AmtB-like_dom"/>
</dbReference>
<dbReference type="PANTHER" id="PTHR11730">
    <property type="entry name" value="AMMONIUM TRANSPORTER"/>
    <property type="match status" value="1"/>
</dbReference>
<dbReference type="GO" id="GO:0097272">
    <property type="term" value="P:ammonium homeostasis"/>
    <property type="evidence" value="ECO:0007669"/>
    <property type="project" value="TreeGrafter"/>
</dbReference>
<dbReference type="PANTHER" id="PTHR11730:SF60">
    <property type="entry name" value="RH50, ISOFORM D"/>
    <property type="match status" value="1"/>
</dbReference>
<accession>A0A2P6NG60</accession>
<dbReference type="FunCoup" id="A0A2P6NG60">
    <property type="interactions" value="2"/>
</dbReference>
<evidence type="ECO:0000256" key="7">
    <source>
        <dbReference type="SAM" id="Phobius"/>
    </source>
</evidence>